<name>A0A4P7MXJ8_PYROR</name>
<reference evidence="5 6" key="1">
    <citation type="journal article" date="2019" name="Mol. Biol. Evol.">
        <title>Blast fungal genomes show frequent chromosomal changes, gene gains and losses, and effector gene turnover.</title>
        <authorList>
            <person name="Gomez Luciano L.B."/>
            <person name="Jason Tsai I."/>
            <person name="Chuma I."/>
            <person name="Tosa Y."/>
            <person name="Chen Y.H."/>
            <person name="Li J.Y."/>
            <person name="Li M.Y."/>
            <person name="Jade Lu M.Y."/>
            <person name="Nakayashiki H."/>
            <person name="Li W.H."/>
        </authorList>
    </citation>
    <scope>NUCLEOTIDE SEQUENCE [LARGE SCALE GENOMIC DNA]</scope>
    <source>
        <strain evidence="5">MZ5-1-6</strain>
    </source>
</reference>
<evidence type="ECO:0000313" key="5">
    <source>
        <dbReference type="EMBL" id="QBZ53891.1"/>
    </source>
</evidence>
<organism evidence="5 6">
    <name type="scientific">Pyricularia oryzae</name>
    <name type="common">Rice blast fungus</name>
    <name type="synonym">Magnaporthe oryzae</name>
    <dbReference type="NCBI Taxonomy" id="318829"/>
    <lineage>
        <taxon>Eukaryota</taxon>
        <taxon>Fungi</taxon>
        <taxon>Dikarya</taxon>
        <taxon>Ascomycota</taxon>
        <taxon>Pezizomycotina</taxon>
        <taxon>Sordariomycetes</taxon>
        <taxon>Sordariomycetidae</taxon>
        <taxon>Magnaporthales</taxon>
        <taxon>Pyriculariaceae</taxon>
        <taxon>Pyricularia</taxon>
    </lineage>
</organism>
<dbReference type="EMBL" id="CP034204">
    <property type="protein sequence ID" value="QBZ53891.1"/>
    <property type="molecule type" value="Genomic_DNA"/>
</dbReference>
<dbReference type="InterPro" id="IPR029058">
    <property type="entry name" value="AB_hydrolase_fold"/>
</dbReference>
<dbReference type="PANTHER" id="PTHR11559">
    <property type="entry name" value="CARBOXYLESTERASE"/>
    <property type="match status" value="1"/>
</dbReference>
<evidence type="ECO:0000256" key="2">
    <source>
        <dbReference type="SAM" id="Phobius"/>
    </source>
</evidence>
<feature type="transmembrane region" description="Helical" evidence="2">
    <location>
        <begin position="641"/>
        <end position="661"/>
    </location>
</feature>
<keyword evidence="2" id="KW-0472">Membrane</keyword>
<feature type="domain" description="Carboxylesterase type B" evidence="4">
    <location>
        <begin position="53"/>
        <end position="558"/>
    </location>
</feature>
<dbReference type="Pfam" id="PF00135">
    <property type="entry name" value="COesterase"/>
    <property type="match status" value="1"/>
</dbReference>
<dbReference type="Proteomes" id="UP000294847">
    <property type="component" value="Chromosome 1"/>
</dbReference>
<keyword evidence="3" id="KW-0732">Signal</keyword>
<keyword evidence="2" id="KW-0812">Transmembrane</keyword>
<dbReference type="SUPFAM" id="SSF53474">
    <property type="entry name" value="alpha/beta-Hydrolases"/>
    <property type="match status" value="1"/>
</dbReference>
<dbReference type="AlphaFoldDB" id="A0A4P7MXJ8"/>
<dbReference type="InterPro" id="IPR002018">
    <property type="entry name" value="CarbesteraseB"/>
</dbReference>
<feature type="signal peptide" evidence="3">
    <location>
        <begin position="1"/>
        <end position="20"/>
    </location>
</feature>
<proteinExistence type="predicted"/>
<dbReference type="InterPro" id="IPR050309">
    <property type="entry name" value="Type-B_Carboxylest/Lipase"/>
</dbReference>
<accession>A0A4P7MXJ8</accession>
<evidence type="ECO:0000259" key="4">
    <source>
        <dbReference type="Pfam" id="PF00135"/>
    </source>
</evidence>
<feature type="region of interest" description="Disordered" evidence="1">
    <location>
        <begin position="613"/>
        <end position="638"/>
    </location>
</feature>
<dbReference type="PROSITE" id="PS00941">
    <property type="entry name" value="CARBOXYLESTERASE_B_2"/>
    <property type="match status" value="1"/>
</dbReference>
<dbReference type="InterPro" id="IPR019819">
    <property type="entry name" value="Carboxylesterase_B_CS"/>
</dbReference>
<evidence type="ECO:0000256" key="3">
    <source>
        <dbReference type="SAM" id="SignalP"/>
    </source>
</evidence>
<gene>
    <name evidence="5" type="ORF">PoMZ_09581</name>
</gene>
<feature type="chain" id="PRO_5043780932" description="Carboxylesterase type B domain-containing protein" evidence="3">
    <location>
        <begin position="21"/>
        <end position="662"/>
    </location>
</feature>
<dbReference type="Gene3D" id="3.40.50.1820">
    <property type="entry name" value="alpha/beta hydrolase"/>
    <property type="match status" value="1"/>
</dbReference>
<protein>
    <recommendedName>
        <fullName evidence="4">Carboxylesterase type B domain-containing protein</fullName>
    </recommendedName>
</protein>
<evidence type="ECO:0000256" key="1">
    <source>
        <dbReference type="SAM" id="MobiDB-lite"/>
    </source>
</evidence>
<keyword evidence="2" id="KW-1133">Transmembrane helix</keyword>
<evidence type="ECO:0000313" key="6">
    <source>
        <dbReference type="Proteomes" id="UP000294847"/>
    </source>
</evidence>
<sequence length="662" mass="70379">MYAHKMKLLCLQLGLGFVFAADPSVMLPSDGQLPVFTLPYAAYRATNYSSIGDIYTFKNIRYAAAPVGNLRWAKPAAPQNENGVQDGSYGPHCIQTAQAGANFVGNGGTAPVGGAPNQFLGGEPVPLFAGGKEDCLFLDVYVPAKALKDPSMKLPVAVYIYGGGYLFGSKDAFQPSFPYYDGSGLIESSGGNTIVVAMNYRLGGFGFLAGTTMEKEGLPNAGLWDQRAAFQWVKDNIHAIGGDPSAVTAIGQASGAGSLMHHIVAQGGKLDPLFSKAILLSTSYQSMWDRDGQIQRVFEGFATKAGCQGQGLSCLRKASVADLTKANDALSGMVPEGSSPVGPSADGSYIRQLPVLELSSGKFWNLDSMIVSHCADETSPFADANIVTDSQFTTFIENRYPQYVKELGITDLILKAYPAVGLGVQGPYLTEAQRFAAFLRDSSFTCYGRSMTEYLRNGTSRRVWNMQYSVSPGTYGSDLLTMFYNQNLTSLNTVMGSLVSLFTPLTAAVYSGLSVNYQSYMTSYITTGDPNTKRVRNATVPTIQWDQPDTSKEQVTGVLDVGTLSFSTVSDSQSPKTSCDFWKNVAAAVTNGGGYAPPDTVVSQNLVNITNDPSYRFKSGSGTHGDTPGNGASPSGGKASLGTALAVPIAALIFMAGPMMFF</sequence>
<dbReference type="VEuPathDB" id="FungiDB:M_BR32_EuGene_00083231"/>